<dbReference type="InterPro" id="IPR022074">
    <property type="entry name" value="DUF3626"/>
</dbReference>
<name>A0ABP5E737_9ACTN</name>
<comment type="caution">
    <text evidence="1">The sequence shown here is derived from an EMBL/GenBank/DDBJ whole genome shotgun (WGS) entry which is preliminary data.</text>
</comment>
<dbReference type="Proteomes" id="UP001499854">
    <property type="component" value="Unassembled WGS sequence"/>
</dbReference>
<keyword evidence="2" id="KW-1185">Reference proteome</keyword>
<dbReference type="EMBL" id="BAAAQM010000046">
    <property type="protein sequence ID" value="GAA1991981.1"/>
    <property type="molecule type" value="Genomic_DNA"/>
</dbReference>
<proteinExistence type="predicted"/>
<sequence>MTDATLPERARRALDHVAARSSGPPVDPELRVTLNFHPDRDDPPILAALATAGRYRSQFATGTGNGGLTARPGGDRWRWESRIFGGAYDDADPEDRPVYGALNFRHNPAGAAPRFGSAHFVLAAEAVGRATFCYPDSHLDPEDFGVAGALDLIATALADTEADALDDYIEAQVHGPVGLATDIEALVLDPCYRGTPVEELAHALPCPVRWHGGFRLTVDEMARHPDYRGPEFVLLAREIAPDGLLTPRVIGEAARTGKYDPQALKRVWHYVARFGAYQAL</sequence>
<dbReference type="Pfam" id="PF12294">
    <property type="entry name" value="DUF3626"/>
    <property type="match status" value="2"/>
</dbReference>
<accession>A0ABP5E737</accession>
<dbReference type="RefSeq" id="WP_344660926.1">
    <property type="nucleotide sequence ID" value="NZ_BAAAQM010000046.1"/>
</dbReference>
<evidence type="ECO:0000313" key="2">
    <source>
        <dbReference type="Proteomes" id="UP001499854"/>
    </source>
</evidence>
<organism evidence="1 2">
    <name type="scientific">Catenulispora subtropica</name>
    <dbReference type="NCBI Taxonomy" id="450798"/>
    <lineage>
        <taxon>Bacteria</taxon>
        <taxon>Bacillati</taxon>
        <taxon>Actinomycetota</taxon>
        <taxon>Actinomycetes</taxon>
        <taxon>Catenulisporales</taxon>
        <taxon>Catenulisporaceae</taxon>
        <taxon>Catenulispora</taxon>
    </lineage>
</organism>
<gene>
    <name evidence="1" type="ORF">GCM10009838_64470</name>
</gene>
<reference evidence="2" key="1">
    <citation type="journal article" date="2019" name="Int. J. Syst. Evol. Microbiol.">
        <title>The Global Catalogue of Microorganisms (GCM) 10K type strain sequencing project: providing services to taxonomists for standard genome sequencing and annotation.</title>
        <authorList>
            <consortium name="The Broad Institute Genomics Platform"/>
            <consortium name="The Broad Institute Genome Sequencing Center for Infectious Disease"/>
            <person name="Wu L."/>
            <person name="Ma J."/>
        </authorList>
    </citation>
    <scope>NUCLEOTIDE SEQUENCE [LARGE SCALE GENOMIC DNA]</scope>
    <source>
        <strain evidence="2">JCM 16013</strain>
    </source>
</reference>
<evidence type="ECO:0000313" key="1">
    <source>
        <dbReference type="EMBL" id="GAA1991981.1"/>
    </source>
</evidence>
<protein>
    <submittedName>
        <fullName evidence="1">DUF3626 domain-containing protein</fullName>
    </submittedName>
</protein>